<dbReference type="EMBL" id="OP819285">
    <property type="protein sequence ID" value="WBF78440.1"/>
    <property type="molecule type" value="Genomic_DNA"/>
</dbReference>
<name>A0AAE9VYP3_9CAUD</name>
<keyword evidence="2" id="KW-1185">Reference proteome</keyword>
<evidence type="ECO:0000313" key="1">
    <source>
        <dbReference type="EMBL" id="WBF78440.1"/>
    </source>
</evidence>
<dbReference type="Proteomes" id="UP001211143">
    <property type="component" value="Segment"/>
</dbReference>
<protein>
    <submittedName>
        <fullName evidence="1">Uncharacterized protein</fullName>
    </submittedName>
</protein>
<accession>A0AAE9VYP3</accession>
<dbReference type="Pfam" id="PF23780">
    <property type="entry name" value="S-AdoMet_lyase"/>
    <property type="match status" value="1"/>
</dbReference>
<evidence type="ECO:0000313" key="2">
    <source>
        <dbReference type="Proteomes" id="UP001211143"/>
    </source>
</evidence>
<dbReference type="InterPro" id="IPR057548">
    <property type="entry name" value="S-AdoMet_lyase-like"/>
</dbReference>
<organism evidence="1 2">
    <name type="scientific">Cronobacter phage EspYZU13</name>
    <dbReference type="NCBI Taxonomy" id="3003790"/>
    <lineage>
        <taxon>Viruses</taxon>
        <taxon>Duplodnaviria</taxon>
        <taxon>Heunggongvirae</taxon>
        <taxon>Uroviricota</taxon>
        <taxon>Caudoviricetes</taxon>
        <taxon>Autographivirales</taxon>
        <taxon>Autonotataviridae</taxon>
        <taxon>Melnykvirinae</taxon>
        <taxon>Cronosvirus</taxon>
        <taxon>Cronosvirus EspYZU13</taxon>
    </lineage>
</organism>
<sequence>MMFTVFLSAFRGERTFEQNVLKSAELASLLINQGYTPEVVAGFYPENGGQTVTFEQSYAVRCDRMYDVLVLARLAGDAFQQECVMVVDVLDRMKASYVWPEGDSEELGFLRRKTEQPEGARSQWRGAWWTVEATA</sequence>
<reference evidence="1" key="1">
    <citation type="submission" date="2022-11" db="EMBL/GenBank/DDBJ databases">
        <authorList>
            <person name="Yang Z.-Q."/>
            <person name="Zhang Y.-S."/>
        </authorList>
    </citation>
    <scope>NUCLEOTIDE SEQUENCE</scope>
</reference>
<proteinExistence type="predicted"/>